<dbReference type="FunFam" id="1.10.287.110:FF:000020">
    <property type="entry name" value="DnaJ subfamily B member 13"/>
    <property type="match status" value="1"/>
</dbReference>
<dbReference type="PANTHER" id="PTHR24078:SF538">
    <property type="entry name" value="DNAJ HEAT SHOCK FAMILY PROTEIN"/>
    <property type="match status" value="1"/>
</dbReference>
<dbReference type="FunFam" id="2.60.260.20:FF:000030">
    <property type="entry name" value="DNAJ heat shock family protein"/>
    <property type="match status" value="1"/>
</dbReference>
<comment type="caution">
    <text evidence="3">The sequence shown here is derived from an EMBL/GenBank/DDBJ whole genome shotgun (WGS) entry which is preliminary data.</text>
</comment>
<dbReference type="PANTHER" id="PTHR24078">
    <property type="entry name" value="DNAJ HOMOLOG SUBFAMILY C MEMBER"/>
    <property type="match status" value="1"/>
</dbReference>
<dbReference type="PROSITE" id="PS50076">
    <property type="entry name" value="DNAJ_2"/>
    <property type="match status" value="1"/>
</dbReference>
<dbReference type="InterPro" id="IPR036869">
    <property type="entry name" value="J_dom_sf"/>
</dbReference>
<dbReference type="InterPro" id="IPR051339">
    <property type="entry name" value="DnaJ_subfamily_B"/>
</dbReference>
<dbReference type="EMBL" id="QGNW01000008">
    <property type="protein sequence ID" value="RVX19662.1"/>
    <property type="molecule type" value="Genomic_DNA"/>
</dbReference>
<dbReference type="Pfam" id="PF01556">
    <property type="entry name" value="DnaJ_C"/>
    <property type="match status" value="1"/>
</dbReference>
<evidence type="ECO:0000313" key="4">
    <source>
        <dbReference type="Proteomes" id="UP000288805"/>
    </source>
</evidence>
<proteinExistence type="predicted"/>
<gene>
    <name evidence="3" type="primary">DNAJB4_0</name>
    <name evidence="3" type="ORF">CK203_005392</name>
</gene>
<organism evidence="3 4">
    <name type="scientific">Vitis vinifera</name>
    <name type="common">Grape</name>
    <dbReference type="NCBI Taxonomy" id="29760"/>
    <lineage>
        <taxon>Eukaryota</taxon>
        <taxon>Viridiplantae</taxon>
        <taxon>Streptophyta</taxon>
        <taxon>Embryophyta</taxon>
        <taxon>Tracheophyta</taxon>
        <taxon>Spermatophyta</taxon>
        <taxon>Magnoliopsida</taxon>
        <taxon>eudicotyledons</taxon>
        <taxon>Gunneridae</taxon>
        <taxon>Pentapetalae</taxon>
        <taxon>rosids</taxon>
        <taxon>Vitales</taxon>
        <taxon>Vitaceae</taxon>
        <taxon>Viteae</taxon>
        <taxon>Vitis</taxon>
    </lineage>
</organism>
<dbReference type="Proteomes" id="UP000288805">
    <property type="component" value="Unassembled WGS sequence"/>
</dbReference>
<dbReference type="InterPro" id="IPR002939">
    <property type="entry name" value="DnaJ_C"/>
</dbReference>
<feature type="domain" description="J" evidence="2">
    <location>
        <begin position="4"/>
        <end position="70"/>
    </location>
</feature>
<dbReference type="GO" id="GO:0006457">
    <property type="term" value="P:protein folding"/>
    <property type="evidence" value="ECO:0007669"/>
    <property type="project" value="InterPro"/>
</dbReference>
<keyword evidence="1" id="KW-0143">Chaperone</keyword>
<evidence type="ECO:0000256" key="1">
    <source>
        <dbReference type="ARBA" id="ARBA00023186"/>
    </source>
</evidence>
<dbReference type="PROSITE" id="PS00636">
    <property type="entry name" value="DNAJ_1"/>
    <property type="match status" value="1"/>
</dbReference>
<accession>A0A438KEP5</accession>
<name>A0A438KEP5_VITVI</name>
<dbReference type="SUPFAM" id="SSF49493">
    <property type="entry name" value="HSP40/DnaJ peptide-binding domain"/>
    <property type="match status" value="1"/>
</dbReference>
<dbReference type="SUPFAM" id="SSF46565">
    <property type="entry name" value="Chaperone J-domain"/>
    <property type="match status" value="1"/>
</dbReference>
<dbReference type="PRINTS" id="PR00625">
    <property type="entry name" value="JDOMAIN"/>
</dbReference>
<dbReference type="Gene3D" id="2.60.260.20">
    <property type="entry name" value="Urease metallochaperone UreE, N-terminal domain"/>
    <property type="match status" value="2"/>
</dbReference>
<dbReference type="Pfam" id="PF00226">
    <property type="entry name" value="DnaJ"/>
    <property type="match status" value="1"/>
</dbReference>
<reference evidence="3 4" key="1">
    <citation type="journal article" date="2018" name="PLoS Genet.">
        <title>Population sequencing reveals clonal diversity and ancestral inbreeding in the grapevine cultivar Chardonnay.</title>
        <authorList>
            <person name="Roach M.J."/>
            <person name="Johnson D.L."/>
            <person name="Bohlmann J."/>
            <person name="van Vuuren H.J."/>
            <person name="Jones S.J."/>
            <person name="Pretorius I.S."/>
            <person name="Schmidt S.A."/>
            <person name="Borneman A.R."/>
        </authorList>
    </citation>
    <scope>NUCLEOTIDE SEQUENCE [LARGE SCALE GENOMIC DNA]</scope>
    <source>
        <strain evidence="4">cv. Chardonnay</strain>
        <tissue evidence="3">Leaf</tissue>
    </source>
</reference>
<dbReference type="GO" id="GO:0051082">
    <property type="term" value="F:unfolded protein binding"/>
    <property type="evidence" value="ECO:0007669"/>
    <property type="project" value="InterPro"/>
</dbReference>
<dbReference type="AlphaFoldDB" id="A0A438KEP5"/>
<dbReference type="InterPro" id="IPR001623">
    <property type="entry name" value="DnaJ_domain"/>
</dbReference>
<evidence type="ECO:0000259" key="2">
    <source>
        <dbReference type="PROSITE" id="PS50076"/>
    </source>
</evidence>
<protein>
    <submittedName>
        <fullName evidence="3">DnaJ-like subfamily B member 4</fullName>
    </submittedName>
</protein>
<dbReference type="CDD" id="cd06257">
    <property type="entry name" value="DnaJ"/>
    <property type="match status" value="1"/>
</dbReference>
<dbReference type="InterPro" id="IPR018253">
    <property type="entry name" value="DnaJ_domain_CS"/>
</dbReference>
<evidence type="ECO:0000313" key="3">
    <source>
        <dbReference type="EMBL" id="RVX19662.1"/>
    </source>
</evidence>
<dbReference type="InterPro" id="IPR008971">
    <property type="entry name" value="HSP40/DnaJ_pept-bd"/>
</dbReference>
<sequence length="326" mass="35561">MGVDYYNVLKVGKNATDEDLKKSYRRLAMKWHPDKNPNNKKEAEAKFKQISEAYEVLSDPQKKVVYDQHGEEGLKDMPPPGSGGGFPFGSGDANGFFPRNAEDIFAEFFGSNPFGFGSAAHGRSMRFQSEGGGTFGGFGGGESAFRSYTEGTGGSVRLRKPPPVENKLPCTLAELYTGSTRKMKISRTVVDANGCFMEWVSSKPAKTQQDKAISQILNITCDVVVKDEPDNVFKRDGNDLVMNYKVSLAEALAGTAVTLTTLDGRNLTIPVTDIVSPGYELVVAKEGMPIVKEPGNRGDLRIKFEVKFPTRLTPEQRAGLRRALGG</sequence>
<dbReference type="CDD" id="cd10747">
    <property type="entry name" value="DnaJ_C"/>
    <property type="match status" value="1"/>
</dbReference>
<dbReference type="Gene3D" id="1.10.287.110">
    <property type="entry name" value="DnaJ domain"/>
    <property type="match status" value="1"/>
</dbReference>
<dbReference type="SMART" id="SM00271">
    <property type="entry name" value="DnaJ"/>
    <property type="match status" value="1"/>
</dbReference>